<proteinExistence type="predicted"/>
<dbReference type="Proteomes" id="UP001434883">
    <property type="component" value="Unassembled WGS sequence"/>
</dbReference>
<reference evidence="4 5" key="1">
    <citation type="submission" date="2021-06" db="EMBL/GenBank/DDBJ databases">
        <authorList>
            <person name="Palmer J.M."/>
        </authorList>
    </citation>
    <scope>NUCLEOTIDE SEQUENCE [LARGE SCALE GENOMIC DNA]</scope>
    <source>
        <strain evidence="4 5">XC_2019</strain>
        <tissue evidence="4">Muscle</tissue>
    </source>
</reference>
<evidence type="ECO:0000256" key="2">
    <source>
        <dbReference type="ARBA" id="ARBA00023203"/>
    </source>
</evidence>
<keyword evidence="2" id="KW-0009">Actin-binding</keyword>
<name>A0ABV0QN22_9TELE</name>
<comment type="caution">
    <text evidence="4">The sequence shown here is derived from an EMBL/GenBank/DDBJ whole genome shotgun (WGS) entry which is preliminary data.</text>
</comment>
<dbReference type="PANTHER" id="PTHR11915">
    <property type="entry name" value="SPECTRIN/FILAMIN RELATED CYTOSKELETAL PROTEIN"/>
    <property type="match status" value="1"/>
</dbReference>
<dbReference type="Gene3D" id="1.20.58.60">
    <property type="match status" value="5"/>
</dbReference>
<feature type="coiled-coil region" evidence="3">
    <location>
        <begin position="130"/>
        <end position="157"/>
    </location>
</feature>
<dbReference type="InterPro" id="IPR002017">
    <property type="entry name" value="Spectrin_repeat"/>
</dbReference>
<dbReference type="InterPro" id="IPR018159">
    <property type="entry name" value="Spectrin/alpha-actinin"/>
</dbReference>
<dbReference type="Pfam" id="PF00435">
    <property type="entry name" value="Spectrin"/>
    <property type="match status" value="2"/>
</dbReference>
<evidence type="ECO:0000256" key="3">
    <source>
        <dbReference type="SAM" id="Coils"/>
    </source>
</evidence>
<sequence length="428" mass="49488">MRTPTLGGEDRCYGLPFTVLPETTPLCWYGKHSGNGPSSRGSERGNKYAIGKRSYPCGSRVGHEQRLEQPLFCCSEKRGRAPSNPGLESSEQIPQKIQREIEGHQPRVDEVLERGRRMAAAASEEDRPEAERIRDQMQELEQAWARLQNEMAKRRERLSGSNLTQQYYNDADEAEAWIGEQELYMIADEKAKKLSDRAQKMFAEDHPDGFVEEIIRRQGQVDKQYAGLKELAEDRRKKLKHTYHHFLLCREVEDLEHWIAERDVVASSQEMGQDLDHVTERVDMVNQTIDELIETGHSEAATLAEWKDSINESWADLLELIDTRSQLLTASYDLLKYVSYHVQQFQETAMRLRAQYAGDKQEAIQAMEREVVEAWKGLLDASDGRRTQLVDTAEKFRFFSMVRDLMAWMESIIQQIETQEKPRCAPFK</sequence>
<evidence type="ECO:0000256" key="1">
    <source>
        <dbReference type="ARBA" id="ARBA00022737"/>
    </source>
</evidence>
<organism evidence="4 5">
    <name type="scientific">Xenoophorus captivus</name>
    <dbReference type="NCBI Taxonomy" id="1517983"/>
    <lineage>
        <taxon>Eukaryota</taxon>
        <taxon>Metazoa</taxon>
        <taxon>Chordata</taxon>
        <taxon>Craniata</taxon>
        <taxon>Vertebrata</taxon>
        <taxon>Euteleostomi</taxon>
        <taxon>Actinopterygii</taxon>
        <taxon>Neopterygii</taxon>
        <taxon>Teleostei</taxon>
        <taxon>Neoteleostei</taxon>
        <taxon>Acanthomorphata</taxon>
        <taxon>Ovalentaria</taxon>
        <taxon>Atherinomorphae</taxon>
        <taxon>Cyprinodontiformes</taxon>
        <taxon>Goodeidae</taxon>
        <taxon>Xenoophorus</taxon>
    </lineage>
</organism>
<dbReference type="SUPFAM" id="SSF46966">
    <property type="entry name" value="Spectrin repeat"/>
    <property type="match status" value="3"/>
</dbReference>
<gene>
    <name evidence="4" type="ORF">XENOCAPTIV_011421</name>
</gene>
<evidence type="ECO:0000313" key="5">
    <source>
        <dbReference type="Proteomes" id="UP001434883"/>
    </source>
</evidence>
<dbReference type="SMART" id="SM00150">
    <property type="entry name" value="SPEC"/>
    <property type="match status" value="3"/>
</dbReference>
<protein>
    <submittedName>
        <fullName evidence="4">Uncharacterized protein</fullName>
    </submittedName>
</protein>
<evidence type="ECO:0000313" key="4">
    <source>
        <dbReference type="EMBL" id="MEQ2196747.1"/>
    </source>
</evidence>
<dbReference type="EMBL" id="JAHRIN010017049">
    <property type="protein sequence ID" value="MEQ2196747.1"/>
    <property type="molecule type" value="Genomic_DNA"/>
</dbReference>
<accession>A0ABV0QN22</accession>
<keyword evidence="1" id="KW-0677">Repeat</keyword>
<keyword evidence="5" id="KW-1185">Reference proteome</keyword>
<keyword evidence="3" id="KW-0175">Coiled coil</keyword>
<dbReference type="CDD" id="cd00176">
    <property type="entry name" value="SPEC"/>
    <property type="match status" value="2"/>
</dbReference>